<keyword evidence="1" id="KW-0678">Repressor</keyword>
<proteinExistence type="predicted"/>
<dbReference type="Pfam" id="PF02909">
    <property type="entry name" value="TetR_C_1"/>
    <property type="match status" value="1"/>
</dbReference>
<evidence type="ECO:0000256" key="2">
    <source>
        <dbReference type="ARBA" id="ARBA00023015"/>
    </source>
</evidence>
<evidence type="ECO:0000256" key="5">
    <source>
        <dbReference type="PROSITE-ProRule" id="PRU00335"/>
    </source>
</evidence>
<keyword evidence="2" id="KW-0805">Transcription regulation</keyword>
<evidence type="ECO:0000256" key="1">
    <source>
        <dbReference type="ARBA" id="ARBA00022491"/>
    </source>
</evidence>
<dbReference type="InterPro" id="IPR003012">
    <property type="entry name" value="Tet_transcr_reg_TetR"/>
</dbReference>
<dbReference type="PROSITE" id="PS50977">
    <property type="entry name" value="HTH_TETR_2"/>
    <property type="match status" value="1"/>
</dbReference>
<dbReference type="PANTHER" id="PTHR30055">
    <property type="entry name" value="HTH-TYPE TRANSCRIPTIONAL REGULATOR RUTR"/>
    <property type="match status" value="1"/>
</dbReference>
<dbReference type="GO" id="GO:0046677">
    <property type="term" value="P:response to antibiotic"/>
    <property type="evidence" value="ECO:0007669"/>
    <property type="project" value="InterPro"/>
</dbReference>
<keyword evidence="3 5" id="KW-0238">DNA-binding</keyword>
<feature type="domain" description="HTH tetR-type" evidence="6">
    <location>
        <begin position="13"/>
        <end position="73"/>
    </location>
</feature>
<dbReference type="AlphaFoldDB" id="A0A850PU46"/>
<evidence type="ECO:0000313" key="7">
    <source>
        <dbReference type="EMBL" id="NVN52407.1"/>
    </source>
</evidence>
<name>A0A850PU46_9MYCO</name>
<reference evidence="7 8" key="1">
    <citation type="submission" date="2020-05" db="EMBL/GenBank/DDBJ databases">
        <title>Draft genome sequence of Mycobacterium hippocampi DL, isolated from European seabass, Dicentrarchus labrax, reared in fish farms.</title>
        <authorList>
            <person name="Stathopoulou P."/>
            <person name="Asimakis E."/>
            <person name="Tzokas K."/>
            <person name="Batargias C."/>
            <person name="Tsiamis G."/>
        </authorList>
    </citation>
    <scope>NUCLEOTIDE SEQUENCE [LARGE SCALE GENOMIC DNA]</scope>
    <source>
        <strain evidence="7 8">DL</strain>
    </source>
</reference>
<accession>A0A850PU46</accession>
<dbReference type="InterPro" id="IPR009057">
    <property type="entry name" value="Homeodomain-like_sf"/>
</dbReference>
<dbReference type="InterPro" id="IPR001647">
    <property type="entry name" value="HTH_TetR"/>
</dbReference>
<dbReference type="GO" id="GO:0003700">
    <property type="term" value="F:DNA-binding transcription factor activity"/>
    <property type="evidence" value="ECO:0007669"/>
    <property type="project" value="TreeGrafter"/>
</dbReference>
<evidence type="ECO:0000256" key="4">
    <source>
        <dbReference type="ARBA" id="ARBA00023163"/>
    </source>
</evidence>
<feature type="DNA-binding region" description="H-T-H motif" evidence="5">
    <location>
        <begin position="36"/>
        <end position="55"/>
    </location>
</feature>
<dbReference type="GO" id="GO:0045892">
    <property type="term" value="P:negative regulation of DNA-templated transcription"/>
    <property type="evidence" value="ECO:0007669"/>
    <property type="project" value="InterPro"/>
</dbReference>
<evidence type="ECO:0000313" key="8">
    <source>
        <dbReference type="Proteomes" id="UP000570517"/>
    </source>
</evidence>
<dbReference type="Gene3D" id="1.10.10.60">
    <property type="entry name" value="Homeodomain-like"/>
    <property type="match status" value="1"/>
</dbReference>
<protein>
    <submittedName>
        <fullName evidence="7">Transcriptional regulator, AcrR family</fullName>
    </submittedName>
</protein>
<evidence type="ECO:0000259" key="6">
    <source>
        <dbReference type="PROSITE" id="PS50977"/>
    </source>
</evidence>
<gene>
    <name evidence="7" type="ORF">HLY00_2319</name>
</gene>
<dbReference type="RefSeq" id="WP_178360679.1">
    <property type="nucleotide sequence ID" value="NZ_JABFYL010000044.1"/>
</dbReference>
<keyword evidence="8" id="KW-1185">Reference proteome</keyword>
<dbReference type="InterPro" id="IPR036271">
    <property type="entry name" value="Tet_transcr_reg_TetR-rel_C_sf"/>
</dbReference>
<dbReference type="SUPFAM" id="SSF46689">
    <property type="entry name" value="Homeodomain-like"/>
    <property type="match status" value="1"/>
</dbReference>
<evidence type="ECO:0000256" key="3">
    <source>
        <dbReference type="ARBA" id="ARBA00023125"/>
    </source>
</evidence>
<dbReference type="Proteomes" id="UP000570517">
    <property type="component" value="Unassembled WGS sequence"/>
</dbReference>
<dbReference type="InterPro" id="IPR004111">
    <property type="entry name" value="Repressor_TetR_C"/>
</dbReference>
<dbReference type="SUPFAM" id="SSF48498">
    <property type="entry name" value="Tetracyclin repressor-like, C-terminal domain"/>
    <property type="match status" value="1"/>
</dbReference>
<dbReference type="PRINTS" id="PR00400">
    <property type="entry name" value="TETREPRESSOR"/>
</dbReference>
<dbReference type="PANTHER" id="PTHR30055:SF151">
    <property type="entry name" value="TRANSCRIPTIONAL REGULATORY PROTEIN"/>
    <property type="match status" value="1"/>
</dbReference>
<sequence length="210" mass="22800">MAPPRRNPAGDPGVTADLILQTAARLIEIDGVKALTMRSLADRLGVAVTSIYWHIGGRDQLLDSLVEGLLVELSNLPVEGDGPVERIASLARSQRRVLIERQHLLGIAHERDRTPELFLPIQRALAAQLADLGVTGTDAALILRAIQVHVISSAVMQFSAVRGAKHDEEDPSLWANAWPDQALVEALQAPTDYDAVFEYGLDALLARLRA</sequence>
<comment type="caution">
    <text evidence="7">The sequence shown here is derived from an EMBL/GenBank/DDBJ whole genome shotgun (WGS) entry which is preliminary data.</text>
</comment>
<dbReference type="GO" id="GO:0000976">
    <property type="term" value="F:transcription cis-regulatory region binding"/>
    <property type="evidence" value="ECO:0007669"/>
    <property type="project" value="TreeGrafter"/>
</dbReference>
<dbReference type="Pfam" id="PF00440">
    <property type="entry name" value="TetR_N"/>
    <property type="match status" value="1"/>
</dbReference>
<keyword evidence="4" id="KW-0804">Transcription</keyword>
<dbReference type="Gene3D" id="1.10.357.10">
    <property type="entry name" value="Tetracycline Repressor, domain 2"/>
    <property type="match status" value="1"/>
</dbReference>
<dbReference type="InterPro" id="IPR050109">
    <property type="entry name" value="HTH-type_TetR-like_transc_reg"/>
</dbReference>
<dbReference type="EMBL" id="JABFYL010000044">
    <property type="protein sequence ID" value="NVN52407.1"/>
    <property type="molecule type" value="Genomic_DNA"/>
</dbReference>
<organism evidence="7 8">
    <name type="scientific">Mycolicibacterium hippocampi</name>
    <dbReference type="NCBI Taxonomy" id="659824"/>
    <lineage>
        <taxon>Bacteria</taxon>
        <taxon>Bacillati</taxon>
        <taxon>Actinomycetota</taxon>
        <taxon>Actinomycetes</taxon>
        <taxon>Mycobacteriales</taxon>
        <taxon>Mycobacteriaceae</taxon>
        <taxon>Mycolicibacterium</taxon>
    </lineage>
</organism>